<dbReference type="Gene3D" id="3.40.50.12650">
    <property type="match status" value="1"/>
</dbReference>
<dbReference type="RefSeq" id="XP_018710864.1">
    <property type="nucleotide sequence ID" value="XM_018856035.1"/>
</dbReference>
<evidence type="ECO:0000256" key="5">
    <source>
        <dbReference type="ARBA" id="ARBA00023242"/>
    </source>
</evidence>
<dbReference type="GO" id="GO:0006303">
    <property type="term" value="P:double-strand break repair via nonhomologous end joining"/>
    <property type="evidence" value="ECO:0007669"/>
    <property type="project" value="TreeGrafter"/>
</dbReference>
<evidence type="ECO:0000256" key="1">
    <source>
        <dbReference type="ARBA" id="ARBA00004123"/>
    </source>
</evidence>
<dbReference type="STRING" id="869754.A0A1A0H8Y2"/>
<dbReference type="GO" id="GO:0003684">
    <property type="term" value="F:damaged DNA binding"/>
    <property type="evidence" value="ECO:0007669"/>
    <property type="project" value="TreeGrafter"/>
</dbReference>
<keyword evidence="8" id="KW-1185">Reference proteome</keyword>
<gene>
    <name evidence="7" type="ORF">METBIDRAFT_32351</name>
</gene>
<keyword evidence="4" id="KW-0234">DNA repair</keyword>
<dbReference type="SUPFAM" id="SSF56281">
    <property type="entry name" value="Metallo-hydrolase/oxidoreductase"/>
    <property type="match status" value="1"/>
</dbReference>
<comment type="similarity">
    <text evidence="2">Belongs to the DNA repair metallo-beta-lactamase (DRMBL) family.</text>
</comment>
<dbReference type="Pfam" id="PF07522">
    <property type="entry name" value="DRMBL"/>
    <property type="match status" value="1"/>
</dbReference>
<dbReference type="OrthoDB" id="262529at2759"/>
<accession>A0A1A0H8Y2</accession>
<dbReference type="PANTHER" id="PTHR23240">
    <property type="entry name" value="DNA CROSS-LINK REPAIR PROTEIN PSO2/SNM1-RELATED"/>
    <property type="match status" value="1"/>
</dbReference>
<dbReference type="GeneID" id="30029011"/>
<evidence type="ECO:0000259" key="6">
    <source>
        <dbReference type="Pfam" id="PF07522"/>
    </source>
</evidence>
<sequence length="690" mass="77922">MSRPKKQATLFELGKRHEVIPEKPSPVSAASSEPVAASVPCPLCQTAMDNFTMDNRIRHVEECLSIAAIGKDSLPKQMLRCADLPVSKPEAPVLRELHAIKHETNLGLVDSTEPSFSDDKQQIVINPRIKRRSSGKVPEPKRKRDLGLPQKEMLRYVNSQPTVKRQRDTAPKPEDVGETEGVVPMELLQSSRKTEIPDLKTLKFPISLTSVYRLSVDAFCYKPHETIHQYFLSHFHSDHYGGITKKWCRERTIDSKIIYCSEITARLLGIRYSVAPCHVFSMANDVRYKIHSFTHSIENGGETSDEKTPGVYVTCIDANHCPGAVIFLFEGVSIDGKSTFSLHCGDFRVNRSIMLHPLLRDFLVGAGNRLENVYLDTTYMTPKYNFPKQEQVCGAVADLIHEFSNNDGLVKEVFGNSLQSRITDFLLLRTKAKPKKYLILVGTYLIGKEKLAVAILKRLGNSPIYVSNVNSRGDKEHIVRSYHDEYLDSVLTCDPVPTSEHDVMIHLVPMKIAGNILELHKYFNHNGYHSHFERCIGLRPTGWSFKTPEKGAASLAQTEPHAEEPVNIDDAEMSLLSTALLLRKQPEYTHLDVVKQNPNTRAGKVDSTTYRIYSITYSEHLSFRELSFFVVFFNIQHVIPTVNTSNPYNAQAMAEIIRRWETIRSILMGGSSDLPSRIREEVKSVSLADF</sequence>
<feature type="domain" description="DNA repair metallo-beta-lactamase" evidence="6">
    <location>
        <begin position="500"/>
        <end position="645"/>
    </location>
</feature>
<evidence type="ECO:0000256" key="3">
    <source>
        <dbReference type="ARBA" id="ARBA00022763"/>
    </source>
</evidence>
<dbReference type="EMBL" id="LXTC01000004">
    <property type="protein sequence ID" value="OBA20342.1"/>
    <property type="molecule type" value="Genomic_DNA"/>
</dbReference>
<dbReference type="CDD" id="cd16273">
    <property type="entry name" value="SNM1A-1C-like_MBL-fold"/>
    <property type="match status" value="1"/>
</dbReference>
<evidence type="ECO:0000313" key="8">
    <source>
        <dbReference type="Proteomes" id="UP000092555"/>
    </source>
</evidence>
<dbReference type="PANTHER" id="PTHR23240:SF6">
    <property type="entry name" value="DNA CROSS-LINK REPAIR 1A PROTEIN"/>
    <property type="match status" value="1"/>
</dbReference>
<reference evidence="7 8" key="1">
    <citation type="submission" date="2016-05" db="EMBL/GenBank/DDBJ databases">
        <title>Comparative genomics of biotechnologically important yeasts.</title>
        <authorList>
            <consortium name="DOE Joint Genome Institute"/>
            <person name="Riley R."/>
            <person name="Haridas S."/>
            <person name="Wolfe K.H."/>
            <person name="Lopes M.R."/>
            <person name="Hittinger C.T."/>
            <person name="Goker M."/>
            <person name="Salamov A."/>
            <person name="Wisecaver J."/>
            <person name="Long T.M."/>
            <person name="Aerts A.L."/>
            <person name="Barry K."/>
            <person name="Choi C."/>
            <person name="Clum A."/>
            <person name="Coughlan A.Y."/>
            <person name="Deshpande S."/>
            <person name="Douglass A.P."/>
            <person name="Hanson S.J."/>
            <person name="Klenk H.-P."/>
            <person name="LaButti K."/>
            <person name="Lapidus A."/>
            <person name="Lindquist E."/>
            <person name="Lipzen A."/>
            <person name="Meier-kolthoff J.P."/>
            <person name="Ohm R.A."/>
            <person name="Otillar R.P."/>
            <person name="Pangilinan J."/>
            <person name="Peng Y."/>
            <person name="Rokas A."/>
            <person name="Rosa C.A."/>
            <person name="Scheuner C."/>
            <person name="Sibirny A.A."/>
            <person name="Slot J.C."/>
            <person name="Stielow J.B."/>
            <person name="Sun H."/>
            <person name="Kurtzman C.P."/>
            <person name="Blackwell M."/>
            <person name="Grigoriev I.V."/>
            <person name="Jeffries T.W."/>
        </authorList>
    </citation>
    <scope>NUCLEOTIDE SEQUENCE [LARGE SCALE GENOMIC DNA]</scope>
    <source>
        <strain evidence="7 8">NRRL YB-4993</strain>
    </source>
</reference>
<dbReference type="Gene3D" id="3.60.15.10">
    <property type="entry name" value="Ribonuclease Z/Hydroxyacylglutathione hydrolase-like"/>
    <property type="match status" value="1"/>
</dbReference>
<evidence type="ECO:0000313" key="7">
    <source>
        <dbReference type="EMBL" id="OBA20342.1"/>
    </source>
</evidence>
<comment type="caution">
    <text evidence="7">The sequence shown here is derived from an EMBL/GenBank/DDBJ whole genome shotgun (WGS) entry which is preliminary data.</text>
</comment>
<comment type="subcellular location">
    <subcellularLocation>
        <location evidence="1">Nucleus</location>
    </subcellularLocation>
</comment>
<dbReference type="GO" id="GO:0036297">
    <property type="term" value="P:interstrand cross-link repair"/>
    <property type="evidence" value="ECO:0007669"/>
    <property type="project" value="TreeGrafter"/>
</dbReference>
<protein>
    <recommendedName>
        <fullName evidence="6">DNA repair metallo-beta-lactamase domain-containing protein</fullName>
    </recommendedName>
</protein>
<dbReference type="InterPro" id="IPR011084">
    <property type="entry name" value="DRMBL"/>
</dbReference>
<evidence type="ECO:0000256" key="4">
    <source>
        <dbReference type="ARBA" id="ARBA00023204"/>
    </source>
</evidence>
<dbReference type="GO" id="GO:0035312">
    <property type="term" value="F:5'-3' DNA exonuclease activity"/>
    <property type="evidence" value="ECO:0007669"/>
    <property type="project" value="TreeGrafter"/>
</dbReference>
<dbReference type="InterPro" id="IPR036866">
    <property type="entry name" value="RibonucZ/Hydroxyglut_hydro"/>
</dbReference>
<evidence type="ECO:0000256" key="2">
    <source>
        <dbReference type="ARBA" id="ARBA00010304"/>
    </source>
</evidence>
<proteinExistence type="inferred from homology"/>
<dbReference type="GO" id="GO:0005634">
    <property type="term" value="C:nucleus"/>
    <property type="evidence" value="ECO:0007669"/>
    <property type="project" value="UniProtKB-SubCell"/>
</dbReference>
<dbReference type="Proteomes" id="UP000092555">
    <property type="component" value="Unassembled WGS sequence"/>
</dbReference>
<dbReference type="AlphaFoldDB" id="A0A1A0H8Y2"/>
<name>A0A1A0H8Y2_9ASCO</name>
<keyword evidence="5" id="KW-0539">Nucleus</keyword>
<organism evidence="7 8">
    <name type="scientific">Metschnikowia bicuspidata var. bicuspidata NRRL YB-4993</name>
    <dbReference type="NCBI Taxonomy" id="869754"/>
    <lineage>
        <taxon>Eukaryota</taxon>
        <taxon>Fungi</taxon>
        <taxon>Dikarya</taxon>
        <taxon>Ascomycota</taxon>
        <taxon>Saccharomycotina</taxon>
        <taxon>Pichiomycetes</taxon>
        <taxon>Metschnikowiaceae</taxon>
        <taxon>Metschnikowia</taxon>
    </lineage>
</organism>
<keyword evidence="3" id="KW-0227">DNA damage</keyword>